<evidence type="ECO:0008006" key="4">
    <source>
        <dbReference type="Google" id="ProtNLM"/>
    </source>
</evidence>
<evidence type="ECO:0000313" key="3">
    <source>
        <dbReference type="Proteomes" id="UP000071065"/>
    </source>
</evidence>
<evidence type="ECO:0000256" key="1">
    <source>
        <dbReference type="SAM" id="Phobius"/>
    </source>
</evidence>
<keyword evidence="1" id="KW-0812">Transmembrane</keyword>
<accession>A0A142BD08</accession>
<keyword evidence="1" id="KW-0472">Membrane</keyword>
<dbReference type="RefSeq" id="WP_169740809.1">
    <property type="nucleotide sequence ID" value="NZ_CP013251.1"/>
</dbReference>
<gene>
    <name evidence="2" type="ORF">EZMO1_2555</name>
</gene>
<name>A0A142BD08_9GAMM</name>
<organism evidence="2 3">
    <name type="scientific">Endozoicomonas montiporae CL-33</name>
    <dbReference type="NCBI Taxonomy" id="570277"/>
    <lineage>
        <taxon>Bacteria</taxon>
        <taxon>Pseudomonadati</taxon>
        <taxon>Pseudomonadota</taxon>
        <taxon>Gammaproteobacteria</taxon>
        <taxon>Oceanospirillales</taxon>
        <taxon>Endozoicomonadaceae</taxon>
        <taxon>Endozoicomonas</taxon>
    </lineage>
</organism>
<dbReference type="EMBL" id="CP013251">
    <property type="protein sequence ID" value="AMO56634.1"/>
    <property type="molecule type" value="Genomic_DNA"/>
</dbReference>
<dbReference type="STRING" id="570277.EZMO1_2555"/>
<dbReference type="AlphaFoldDB" id="A0A142BD08"/>
<feature type="transmembrane region" description="Helical" evidence="1">
    <location>
        <begin position="31"/>
        <end position="50"/>
    </location>
</feature>
<evidence type="ECO:0000313" key="2">
    <source>
        <dbReference type="EMBL" id="AMO56634.1"/>
    </source>
</evidence>
<dbReference type="Proteomes" id="UP000071065">
    <property type="component" value="Chromosome"/>
</dbReference>
<protein>
    <recommendedName>
        <fullName evidence="4">Holin</fullName>
    </recommendedName>
</protein>
<keyword evidence="1" id="KW-1133">Transmembrane helix</keyword>
<reference evidence="2 3" key="1">
    <citation type="journal article" date="2016" name="Front. Microbiol.">
        <title>Genomic Insight into the Host-Endosymbiont Relationship of Endozoicomonas montiporae CL-33(T) with its Coral Host.</title>
        <authorList>
            <person name="Ding J.-Y."/>
            <person name="Shiu J.-H."/>
            <person name="Chen W.-M."/>
            <person name="Chiang Y.-R."/>
            <person name="Tang S.-L."/>
        </authorList>
    </citation>
    <scope>NUCLEOTIDE SEQUENCE [LARGE SCALE GENOMIC DNA]</scope>
    <source>
        <strain evidence="2 3">CL-33</strain>
    </source>
</reference>
<feature type="transmembrane region" description="Helical" evidence="1">
    <location>
        <begin position="7"/>
        <end position="25"/>
    </location>
</feature>
<dbReference type="PATRIC" id="fig|570277.3.peg.2735"/>
<proteinExistence type="predicted"/>
<sequence length="56" mass="5645">MDRLKEPSTWAGIAAIASGFGWVTIAEAATLSNAIPAIISGVSALAAIFVKEKGNG</sequence>
<dbReference type="KEGG" id="emp:EZMO1_2555"/>